<reference evidence="1 2" key="1">
    <citation type="submission" date="2020-10" db="EMBL/GenBank/DDBJ databases">
        <title>Complete genome sequence of Corynebacterium ihumii DSM 45751.</title>
        <authorList>
            <person name="Ruckert C."/>
            <person name="Albersmeier A."/>
            <person name="Busche T."/>
            <person name="Jaenicke S."/>
            <person name="Winkler A."/>
            <person name="Friethjonsson O.H."/>
            <person name="Hreggviethsson G.O."/>
            <person name="Lambert C."/>
            <person name="Badcock D."/>
            <person name="Bernaerts K."/>
            <person name="Anne J."/>
            <person name="Economou A."/>
            <person name="Kalinowski J."/>
        </authorList>
    </citation>
    <scope>NUCLEOTIDE SEQUENCE [LARGE SCALE GENOMIC DNA]</scope>
    <source>
        <strain evidence="1 2">DSM 45751</strain>
    </source>
</reference>
<evidence type="ECO:0000313" key="2">
    <source>
        <dbReference type="Proteomes" id="UP001220577"/>
    </source>
</evidence>
<protein>
    <recommendedName>
        <fullName evidence="3">DUF559 domain-containing protein</fullName>
    </recommendedName>
</protein>
<dbReference type="Gene3D" id="3.40.960.10">
    <property type="entry name" value="VSR Endonuclease"/>
    <property type="match status" value="1"/>
</dbReference>
<organism evidence="1 2">
    <name type="scientific">Corynebacterium ihumii</name>
    <dbReference type="NCBI Taxonomy" id="1232427"/>
    <lineage>
        <taxon>Bacteria</taxon>
        <taxon>Bacillati</taxon>
        <taxon>Actinomycetota</taxon>
        <taxon>Actinomycetes</taxon>
        <taxon>Mycobacteriales</taxon>
        <taxon>Corynebacteriaceae</taxon>
        <taxon>Corynebacterium</taxon>
    </lineage>
</organism>
<evidence type="ECO:0008006" key="3">
    <source>
        <dbReference type="Google" id="ProtNLM"/>
    </source>
</evidence>
<proteinExistence type="predicted"/>
<dbReference type="EMBL" id="CP063190">
    <property type="protein sequence ID" value="WCZ35297.1"/>
    <property type="molecule type" value="Genomic_DNA"/>
</dbReference>
<keyword evidence="2" id="KW-1185">Reference proteome</keyword>
<accession>A0ABY7UIK1</accession>
<sequence length="331" mass="37029">MLLLSKPVSGETKEKWGGSMDQAKLVALLVARGDVEHQECVQLSATKFVPAAKWAGLKRYEQEFLRCYAIGVSAHKAVLIGRSAARALGLGMLIKEPELVELAQRNGRPPSKSQWPDGVIYRNIPIPDMDILEHDAFDPAGGDGSIRLTTAPRTAVDIARFHGVRDAVAAMDSLYREQTPFGQETIQLELAATIDRLAGKKGVGLARWALELSSVKSESPYESLFRTILTELGIQPQEQMWVGRRFRVDLLWGTLIIEIDGYMKFENMPHDEVMKMTRRENWLKEQGYEVLHLFPVEIIFDEAGCIRRLYAAKARADIRGAVSVPATPYRP</sequence>
<name>A0ABY7UIK1_9CORY</name>
<evidence type="ECO:0000313" key="1">
    <source>
        <dbReference type="EMBL" id="WCZ35297.1"/>
    </source>
</evidence>
<dbReference type="Proteomes" id="UP001220577">
    <property type="component" value="Chromosome"/>
</dbReference>
<dbReference type="RefSeq" id="WP_207875253.1">
    <property type="nucleotide sequence ID" value="NZ_HG001323.1"/>
</dbReference>
<gene>
    <name evidence="1" type="ORF">CIHUM_09520</name>
</gene>